<feature type="region of interest" description="Disordered" evidence="9">
    <location>
        <begin position="252"/>
        <end position="275"/>
    </location>
</feature>
<feature type="compositionally biased region" description="Basic and acidic residues" evidence="9">
    <location>
        <begin position="263"/>
        <end position="275"/>
    </location>
</feature>
<evidence type="ECO:0000256" key="6">
    <source>
        <dbReference type="ARBA" id="ARBA00023242"/>
    </source>
</evidence>
<keyword evidence="4 7" id="KW-0863">Zinc-finger</keyword>
<organism evidence="11 12">
    <name type="scientific">Crenichthys baileyi</name>
    <name type="common">White River springfish</name>
    <dbReference type="NCBI Taxonomy" id="28760"/>
    <lineage>
        <taxon>Eukaryota</taxon>
        <taxon>Metazoa</taxon>
        <taxon>Chordata</taxon>
        <taxon>Craniata</taxon>
        <taxon>Vertebrata</taxon>
        <taxon>Euteleostomi</taxon>
        <taxon>Actinopterygii</taxon>
        <taxon>Neopterygii</taxon>
        <taxon>Teleostei</taxon>
        <taxon>Neoteleostei</taxon>
        <taxon>Acanthomorphata</taxon>
        <taxon>Ovalentaria</taxon>
        <taxon>Atherinomorphae</taxon>
        <taxon>Cyprinodontiformes</taxon>
        <taxon>Goodeidae</taxon>
        <taxon>Crenichthys</taxon>
    </lineage>
</organism>
<evidence type="ECO:0000256" key="5">
    <source>
        <dbReference type="ARBA" id="ARBA00022833"/>
    </source>
</evidence>
<feature type="domain" description="C2H2-type" evidence="10">
    <location>
        <begin position="1209"/>
        <end position="1235"/>
    </location>
</feature>
<dbReference type="Gene3D" id="3.30.160.60">
    <property type="entry name" value="Classic Zinc Finger"/>
    <property type="match status" value="1"/>
</dbReference>
<dbReference type="GO" id="GO:0000981">
    <property type="term" value="F:DNA-binding transcription factor activity, RNA polymerase II-specific"/>
    <property type="evidence" value="ECO:0007669"/>
    <property type="project" value="TreeGrafter"/>
</dbReference>
<evidence type="ECO:0000256" key="3">
    <source>
        <dbReference type="ARBA" id="ARBA00022737"/>
    </source>
</evidence>
<feature type="region of interest" description="Disordered" evidence="9">
    <location>
        <begin position="539"/>
        <end position="570"/>
    </location>
</feature>
<keyword evidence="2" id="KW-0479">Metal-binding</keyword>
<feature type="region of interest" description="Disordered" evidence="9">
    <location>
        <begin position="382"/>
        <end position="425"/>
    </location>
</feature>
<dbReference type="GO" id="GO:0008270">
    <property type="term" value="F:zinc ion binding"/>
    <property type="evidence" value="ECO:0007669"/>
    <property type="project" value="UniProtKB-KW"/>
</dbReference>
<dbReference type="PANTHER" id="PTHR24394">
    <property type="entry name" value="ZINC FINGER PROTEIN"/>
    <property type="match status" value="1"/>
</dbReference>
<feature type="compositionally biased region" description="Acidic residues" evidence="9">
    <location>
        <begin position="1113"/>
        <end position="1125"/>
    </location>
</feature>
<feature type="compositionally biased region" description="Basic and acidic residues" evidence="9">
    <location>
        <begin position="393"/>
        <end position="402"/>
    </location>
</feature>
<proteinExistence type="predicted"/>
<evidence type="ECO:0000259" key="10">
    <source>
        <dbReference type="PROSITE" id="PS50157"/>
    </source>
</evidence>
<dbReference type="Proteomes" id="UP001311232">
    <property type="component" value="Unassembled WGS sequence"/>
</dbReference>
<accession>A0AAV9SAF6</accession>
<dbReference type="InterPro" id="IPR036236">
    <property type="entry name" value="Znf_C2H2_sf"/>
</dbReference>
<dbReference type="PANTHER" id="PTHR24394:SF44">
    <property type="entry name" value="ZINC FINGER PROTEIN 271-LIKE"/>
    <property type="match status" value="1"/>
</dbReference>
<dbReference type="GO" id="GO:0005634">
    <property type="term" value="C:nucleus"/>
    <property type="evidence" value="ECO:0007669"/>
    <property type="project" value="UniProtKB-SubCell"/>
</dbReference>
<comment type="subcellular location">
    <subcellularLocation>
        <location evidence="1">Nucleus</location>
    </subcellularLocation>
</comment>
<evidence type="ECO:0000256" key="1">
    <source>
        <dbReference type="ARBA" id="ARBA00004123"/>
    </source>
</evidence>
<feature type="coiled-coil region" evidence="8">
    <location>
        <begin position="27"/>
        <end position="54"/>
    </location>
</feature>
<keyword evidence="3" id="KW-0677">Repeat</keyword>
<comment type="caution">
    <text evidence="11">The sequence shown here is derived from an EMBL/GenBank/DDBJ whole genome shotgun (WGS) entry which is preliminary data.</text>
</comment>
<feature type="compositionally biased region" description="Basic residues" evidence="9">
    <location>
        <begin position="853"/>
        <end position="863"/>
    </location>
</feature>
<feature type="compositionally biased region" description="Basic and acidic residues" evidence="9">
    <location>
        <begin position="1262"/>
        <end position="1276"/>
    </location>
</feature>
<evidence type="ECO:0000256" key="8">
    <source>
        <dbReference type="SAM" id="Coils"/>
    </source>
</evidence>
<feature type="compositionally biased region" description="Polar residues" evidence="9">
    <location>
        <begin position="713"/>
        <end position="722"/>
    </location>
</feature>
<evidence type="ECO:0000256" key="9">
    <source>
        <dbReference type="SAM" id="MobiDB-lite"/>
    </source>
</evidence>
<feature type="region of interest" description="Disordered" evidence="9">
    <location>
        <begin position="1104"/>
        <end position="1174"/>
    </location>
</feature>
<keyword evidence="12" id="KW-1185">Reference proteome</keyword>
<dbReference type="InterPro" id="IPR013087">
    <property type="entry name" value="Znf_C2H2_type"/>
</dbReference>
<dbReference type="PROSITE" id="PS00028">
    <property type="entry name" value="ZINC_FINGER_C2H2_1"/>
    <property type="match status" value="1"/>
</dbReference>
<feature type="compositionally biased region" description="Acidic residues" evidence="9">
    <location>
        <begin position="990"/>
        <end position="1000"/>
    </location>
</feature>
<feature type="region of interest" description="Disordered" evidence="9">
    <location>
        <begin position="841"/>
        <end position="902"/>
    </location>
</feature>
<evidence type="ECO:0000256" key="7">
    <source>
        <dbReference type="PROSITE-ProRule" id="PRU00042"/>
    </source>
</evidence>
<gene>
    <name evidence="11" type="ORF">CRENBAI_019413</name>
</gene>
<feature type="compositionally biased region" description="Low complexity" evidence="9">
    <location>
        <begin position="403"/>
        <end position="417"/>
    </location>
</feature>
<feature type="region of interest" description="Disordered" evidence="9">
    <location>
        <begin position="691"/>
        <end position="724"/>
    </location>
</feature>
<dbReference type="EMBL" id="JAHHUM010000626">
    <property type="protein sequence ID" value="KAK5618342.1"/>
    <property type="molecule type" value="Genomic_DNA"/>
</dbReference>
<keyword evidence="5" id="KW-0862">Zinc</keyword>
<name>A0AAV9SAF6_9TELE</name>
<keyword evidence="6" id="KW-0539">Nucleus</keyword>
<feature type="compositionally biased region" description="Polar residues" evidence="9">
    <location>
        <begin position="1127"/>
        <end position="1153"/>
    </location>
</feature>
<feature type="region of interest" description="Disordered" evidence="9">
    <location>
        <begin position="957"/>
        <end position="1031"/>
    </location>
</feature>
<dbReference type="SMART" id="SM00355">
    <property type="entry name" value="ZnF_C2H2"/>
    <property type="match status" value="3"/>
</dbReference>
<dbReference type="PROSITE" id="PS50157">
    <property type="entry name" value="ZINC_FINGER_C2H2_2"/>
    <property type="match status" value="2"/>
</dbReference>
<evidence type="ECO:0000256" key="4">
    <source>
        <dbReference type="ARBA" id="ARBA00022771"/>
    </source>
</evidence>
<evidence type="ECO:0000256" key="2">
    <source>
        <dbReference type="ARBA" id="ARBA00022723"/>
    </source>
</evidence>
<dbReference type="SUPFAM" id="SSF57667">
    <property type="entry name" value="beta-beta-alpha zinc fingers"/>
    <property type="match status" value="2"/>
</dbReference>
<evidence type="ECO:0000313" key="11">
    <source>
        <dbReference type="EMBL" id="KAK5618342.1"/>
    </source>
</evidence>
<feature type="compositionally biased region" description="Polar residues" evidence="9">
    <location>
        <begin position="1162"/>
        <end position="1174"/>
    </location>
</feature>
<feature type="domain" description="C2H2-type" evidence="10">
    <location>
        <begin position="1235"/>
        <end position="1262"/>
    </location>
</feature>
<feature type="compositionally biased region" description="Low complexity" evidence="9">
    <location>
        <begin position="701"/>
        <end position="712"/>
    </location>
</feature>
<evidence type="ECO:0000313" key="12">
    <source>
        <dbReference type="Proteomes" id="UP001311232"/>
    </source>
</evidence>
<feature type="region of interest" description="Disordered" evidence="9">
    <location>
        <begin position="1066"/>
        <end position="1088"/>
    </location>
</feature>
<protein>
    <recommendedName>
        <fullName evidence="10">C2H2-type domain-containing protein</fullName>
    </recommendedName>
</protein>
<reference evidence="11 12" key="1">
    <citation type="submission" date="2021-06" db="EMBL/GenBank/DDBJ databases">
        <authorList>
            <person name="Palmer J.M."/>
        </authorList>
    </citation>
    <scope>NUCLEOTIDE SEQUENCE [LARGE SCALE GENOMIC DNA]</scope>
    <source>
        <strain evidence="11 12">MEX-2019</strain>
        <tissue evidence="11">Muscle</tissue>
    </source>
</reference>
<dbReference type="AlphaFoldDB" id="A0AAV9SAF6"/>
<feature type="compositionally biased region" description="Polar residues" evidence="9">
    <location>
        <begin position="1069"/>
        <end position="1088"/>
    </location>
</feature>
<feature type="compositionally biased region" description="Acidic residues" evidence="9">
    <location>
        <begin position="877"/>
        <end position="890"/>
    </location>
</feature>
<feature type="compositionally biased region" description="Basic and acidic residues" evidence="9">
    <location>
        <begin position="558"/>
        <end position="570"/>
    </location>
</feature>
<sequence length="1276" mass="143411">MKANMSNSHYLRGIITEKLSMAASEILAAVERTLSGYEAEASGLRQELELERQKWQPELFQPRVKEEPSEFENTQRLEMLSYTGVLEVEQHIGKQDPAISSRLTSSAVLTDRINVNRSHVRNPENYVDLKICILKDWTIEVVSDQVDEEYPVHELQCCSGLQEANFLNLLRSTFPQLASHTPFESFITDSSKRLQPLKVESFTPEQICSAAGNSTIYIRLKCPVQHEAGSQQQPVQVSDDDFDENDCYNEDASSIPLQTAPEAKSEPPQKKRAEDQIAENEHILLRVHVLDSHIAVLSHSVLKKYKLKKLKCPRGMQEAEFLKLLRSTFPKLAANRPFEYFMTNLTKKLLPLNLESITPEQICSAAGSSALYIRLKPVEEDVQASQKNPKQSEAVDHKDDKNNSSSTTKQTTPKKQNASPHKQWVRETDTHINLRIHLLEDSKIKAVTPEVLKKYRLHKLQCPRGMKEADFLRLLKSSLPKLAAQTYFETFKSDQHRKLLPLNVKSFTPEMLSAAAGNSALYIRLKHPMNLKNRNPVTLQKTQGDAHPSSPHPATPNPEKESPSSNRVDDKDPHINLSICFLEDPHVDVLTPPDEPAAPSSSNGNPKLFLNKYPIHELKCPRGLQETDFLDLLKSTFPQLADGQPLTVLAPQGRKMIPLKVDSVIPEEIRRASSSVRSPVICIQLTKKPLQKEGSDPADLPTTTHPSTPDTSIQSPSRTSGGPPNCELDNLLDLRFCILDDPSIDVLSPLVLQKYPIVEFQCPGNLQKAEFLNLLRSTFPQLAGEAFDFLTGHGKNMRLINPENLKSDEFSRTLRLAGSSVLYIRLKELRKVQASVKRTLPDVSDQSGVCPSKRVKKRRKRAKVQSSKSASRHRDEESENDETEDSEDDNEQKHSKSAKLLGLESLMPKYKARSELVNLTDESSDATANIQIDDATDDSEDEKYYKNPQFSRLSFLQSHIPGHSPEQNTETGPVKKMEEEQSSAKVGSQAEDEETEDSEDYNEHENLESSRLLSFPTKRSGDNTKQNTIKEHVEKKEVKHAAVTHGLKTEQVKIVDCEDRDDDKKAESTRLSSLQPQISGQVAKQSSSTEAVIVVEQKEDIDTPNLTTNIEKEEVEFINSEDDTGESCRTLSPQPQTSSEDSEQHNTTDASNVSEKKDLNHSDANLNSKLGVSSTTDKSMLSCKVCKVLHSSRRMLARHAWRHVDDESRLCGVCGKQFNSASAIRNHLETYQKTHKCKICDKTFLSLLGFKGHMNRHNGNGDGKEHQHQHPEPAQE</sequence>
<keyword evidence="8" id="KW-0175">Coiled coil</keyword>
<feature type="region of interest" description="Disordered" evidence="9">
    <location>
        <begin position="1255"/>
        <end position="1276"/>
    </location>
</feature>